<evidence type="ECO:0000313" key="11">
    <source>
        <dbReference type="Proteomes" id="UP000799444"/>
    </source>
</evidence>
<keyword evidence="7" id="KW-0482">Metalloprotease</keyword>
<dbReference type="Proteomes" id="UP000799444">
    <property type="component" value="Unassembled WGS sequence"/>
</dbReference>
<dbReference type="PANTHER" id="PTHR47466">
    <property type="match status" value="1"/>
</dbReference>
<dbReference type="GO" id="GO:0046872">
    <property type="term" value="F:metal ion binding"/>
    <property type="evidence" value="ECO:0007669"/>
    <property type="project" value="UniProtKB-KW"/>
</dbReference>
<evidence type="ECO:0000256" key="7">
    <source>
        <dbReference type="ARBA" id="ARBA00023049"/>
    </source>
</evidence>
<dbReference type="Pfam" id="PF05572">
    <property type="entry name" value="Peptidase_M43"/>
    <property type="match status" value="1"/>
</dbReference>
<keyword evidence="4" id="KW-0732">Signal</keyword>
<keyword evidence="2" id="KW-0645">Protease</keyword>
<dbReference type="PANTHER" id="PTHR47466:SF1">
    <property type="entry name" value="METALLOPROTEASE MEP1 (AFU_ORTHOLOGUE AFUA_1G07730)-RELATED"/>
    <property type="match status" value="1"/>
</dbReference>
<dbReference type="GO" id="GO:0006508">
    <property type="term" value="P:proteolysis"/>
    <property type="evidence" value="ECO:0007669"/>
    <property type="project" value="UniProtKB-KW"/>
</dbReference>
<dbReference type="InterPro" id="IPR024079">
    <property type="entry name" value="MetalloPept_cat_dom_sf"/>
</dbReference>
<evidence type="ECO:0000259" key="9">
    <source>
        <dbReference type="Pfam" id="PF05572"/>
    </source>
</evidence>
<evidence type="ECO:0000256" key="6">
    <source>
        <dbReference type="ARBA" id="ARBA00022833"/>
    </source>
</evidence>
<protein>
    <recommendedName>
        <fullName evidence="9">Peptidase M43 pregnancy-associated plasma-A domain-containing protein</fullName>
    </recommendedName>
</protein>
<evidence type="ECO:0000256" key="5">
    <source>
        <dbReference type="ARBA" id="ARBA00022801"/>
    </source>
</evidence>
<proteinExistence type="inferred from homology"/>
<name>A0A9P4QIT1_9PLEO</name>
<keyword evidence="6" id="KW-0862">Zinc</keyword>
<evidence type="ECO:0000256" key="4">
    <source>
        <dbReference type="ARBA" id="ARBA00022729"/>
    </source>
</evidence>
<keyword evidence="5" id="KW-0378">Hydrolase</keyword>
<accession>A0A9P4QIT1</accession>
<evidence type="ECO:0000256" key="3">
    <source>
        <dbReference type="ARBA" id="ARBA00022723"/>
    </source>
</evidence>
<reference evidence="10" key="1">
    <citation type="journal article" date="2020" name="Stud. Mycol.">
        <title>101 Dothideomycetes genomes: a test case for predicting lifestyles and emergence of pathogens.</title>
        <authorList>
            <person name="Haridas S."/>
            <person name="Albert R."/>
            <person name="Binder M."/>
            <person name="Bloem J."/>
            <person name="Labutti K."/>
            <person name="Salamov A."/>
            <person name="Andreopoulos B."/>
            <person name="Baker S."/>
            <person name="Barry K."/>
            <person name="Bills G."/>
            <person name="Bluhm B."/>
            <person name="Cannon C."/>
            <person name="Castanera R."/>
            <person name="Culley D."/>
            <person name="Daum C."/>
            <person name="Ezra D."/>
            <person name="Gonzalez J."/>
            <person name="Henrissat B."/>
            <person name="Kuo A."/>
            <person name="Liang C."/>
            <person name="Lipzen A."/>
            <person name="Lutzoni F."/>
            <person name="Magnuson J."/>
            <person name="Mondo S."/>
            <person name="Nolan M."/>
            <person name="Ohm R."/>
            <person name="Pangilinan J."/>
            <person name="Park H.-J."/>
            <person name="Ramirez L."/>
            <person name="Alfaro M."/>
            <person name="Sun H."/>
            <person name="Tritt A."/>
            <person name="Yoshinaga Y."/>
            <person name="Zwiers L.-H."/>
            <person name="Turgeon B."/>
            <person name="Goodwin S."/>
            <person name="Spatafora J."/>
            <person name="Crous P."/>
            <person name="Grigoriev I."/>
        </authorList>
    </citation>
    <scope>NUCLEOTIDE SEQUENCE</scope>
    <source>
        <strain evidence="10">CBS 125425</strain>
    </source>
</reference>
<evidence type="ECO:0000313" key="10">
    <source>
        <dbReference type="EMBL" id="KAF2728087.1"/>
    </source>
</evidence>
<sequence>MRMAKMRLVLPNCPTQNANVHELQRRGISVSGQSNHTLPALQKCVPREIHAEIVFQYSVDTDVSTKKQKRLSKELRPVYEAHVKDLNAAFNPLDKYFEMNQKVHIMTNQPPEFEPYTAFRVANHIGNATTLNVSFDLNPDPMSYVGITDGIVIKEGALILLPNEASASTLIHETGHWLGLKHVFEGDCKGTDHVDDTPQYPDDEHRWQCYQKRCGKEQKKHVSNYMSYSPCSGLSESGQPILGFMRGQRARMFAFHAFHHLGKTEIEDEEKYCRAVDDRVNTGGAASHQLLAEFLLNNCSVAIQDAYDPSSINLAPEVLARLSAEASAMQVKAR</sequence>
<keyword evidence="3" id="KW-0479">Metal-binding</keyword>
<evidence type="ECO:0000256" key="8">
    <source>
        <dbReference type="ARBA" id="ARBA00023157"/>
    </source>
</evidence>
<dbReference type="SUPFAM" id="SSF55486">
    <property type="entry name" value="Metalloproteases ('zincins'), catalytic domain"/>
    <property type="match status" value="1"/>
</dbReference>
<dbReference type="EMBL" id="ML996296">
    <property type="protein sequence ID" value="KAF2728087.1"/>
    <property type="molecule type" value="Genomic_DNA"/>
</dbReference>
<dbReference type="InterPro" id="IPR008754">
    <property type="entry name" value="Peptidase_M43"/>
</dbReference>
<gene>
    <name evidence="10" type="ORF">EJ04DRAFT_528919</name>
</gene>
<keyword evidence="11" id="KW-1185">Reference proteome</keyword>
<organism evidence="10 11">
    <name type="scientific">Polyplosphaeria fusca</name>
    <dbReference type="NCBI Taxonomy" id="682080"/>
    <lineage>
        <taxon>Eukaryota</taxon>
        <taxon>Fungi</taxon>
        <taxon>Dikarya</taxon>
        <taxon>Ascomycota</taxon>
        <taxon>Pezizomycotina</taxon>
        <taxon>Dothideomycetes</taxon>
        <taxon>Pleosporomycetidae</taxon>
        <taxon>Pleosporales</taxon>
        <taxon>Tetraplosphaeriaceae</taxon>
        <taxon>Polyplosphaeria</taxon>
    </lineage>
</organism>
<dbReference type="OrthoDB" id="536211at2759"/>
<dbReference type="GO" id="GO:0008237">
    <property type="term" value="F:metallopeptidase activity"/>
    <property type="evidence" value="ECO:0007669"/>
    <property type="project" value="UniProtKB-KW"/>
</dbReference>
<evidence type="ECO:0000256" key="1">
    <source>
        <dbReference type="ARBA" id="ARBA00008721"/>
    </source>
</evidence>
<comment type="similarity">
    <text evidence="1">Belongs to the peptidase M43B family.</text>
</comment>
<feature type="domain" description="Peptidase M43 pregnancy-associated plasma-A" evidence="9">
    <location>
        <begin position="163"/>
        <end position="233"/>
    </location>
</feature>
<comment type="caution">
    <text evidence="10">The sequence shown here is derived from an EMBL/GenBank/DDBJ whole genome shotgun (WGS) entry which is preliminary data.</text>
</comment>
<dbReference type="Gene3D" id="3.40.390.10">
    <property type="entry name" value="Collagenase (Catalytic Domain)"/>
    <property type="match status" value="1"/>
</dbReference>
<evidence type="ECO:0000256" key="2">
    <source>
        <dbReference type="ARBA" id="ARBA00022670"/>
    </source>
</evidence>
<dbReference type="AlphaFoldDB" id="A0A9P4QIT1"/>
<keyword evidence="8" id="KW-1015">Disulfide bond</keyword>